<dbReference type="AlphaFoldDB" id="A0A2G8LNP8"/>
<dbReference type="SUPFAM" id="SSF55008">
    <property type="entry name" value="HMA, heavy metal-associated domain"/>
    <property type="match status" value="3"/>
</dbReference>
<dbReference type="PROSITE" id="PS50846">
    <property type="entry name" value="HMA_2"/>
    <property type="match status" value="3"/>
</dbReference>
<dbReference type="NCBIfam" id="TIGR00003">
    <property type="entry name" value="copper ion binding protein"/>
    <property type="match status" value="3"/>
</dbReference>
<keyword evidence="1" id="KW-0479">Metal-binding</keyword>
<reference evidence="5 6" key="1">
    <citation type="journal article" date="2017" name="PLoS Biol.">
        <title>The sea cucumber genome provides insights into morphological evolution and visceral regeneration.</title>
        <authorList>
            <person name="Zhang X."/>
            <person name="Sun L."/>
            <person name="Yuan J."/>
            <person name="Sun Y."/>
            <person name="Gao Y."/>
            <person name="Zhang L."/>
            <person name="Li S."/>
            <person name="Dai H."/>
            <person name="Hamel J.F."/>
            <person name="Liu C."/>
            <person name="Yu Y."/>
            <person name="Liu S."/>
            <person name="Lin W."/>
            <person name="Guo K."/>
            <person name="Jin S."/>
            <person name="Xu P."/>
            <person name="Storey K.B."/>
            <person name="Huan P."/>
            <person name="Zhang T."/>
            <person name="Zhou Y."/>
            <person name="Zhang J."/>
            <person name="Lin C."/>
            <person name="Li X."/>
            <person name="Xing L."/>
            <person name="Huo D."/>
            <person name="Sun M."/>
            <person name="Wang L."/>
            <person name="Mercier A."/>
            <person name="Li F."/>
            <person name="Yang H."/>
            <person name="Xiang J."/>
        </authorList>
    </citation>
    <scope>NUCLEOTIDE SEQUENCE [LARGE SCALE GENOMIC DNA]</scope>
    <source>
        <strain evidence="5">Shaxun</strain>
        <tissue evidence="5">Muscle</tissue>
    </source>
</reference>
<dbReference type="OrthoDB" id="432719at2759"/>
<dbReference type="Gene3D" id="3.30.70.100">
    <property type="match status" value="3"/>
</dbReference>
<proteinExistence type="predicted"/>
<keyword evidence="2" id="KW-0187">Copper transport</keyword>
<organism evidence="5 6">
    <name type="scientific">Stichopus japonicus</name>
    <name type="common">Sea cucumber</name>
    <dbReference type="NCBI Taxonomy" id="307972"/>
    <lineage>
        <taxon>Eukaryota</taxon>
        <taxon>Metazoa</taxon>
        <taxon>Echinodermata</taxon>
        <taxon>Eleutherozoa</taxon>
        <taxon>Echinozoa</taxon>
        <taxon>Holothuroidea</taxon>
        <taxon>Aspidochirotacea</taxon>
        <taxon>Aspidochirotida</taxon>
        <taxon>Stichopodidae</taxon>
        <taxon>Apostichopus</taxon>
    </lineage>
</organism>
<evidence type="ECO:0000256" key="1">
    <source>
        <dbReference type="ARBA" id="ARBA00022723"/>
    </source>
</evidence>
<dbReference type="FunFam" id="3.30.70.100:FF:000001">
    <property type="entry name" value="ATPase copper transporting beta"/>
    <property type="match status" value="3"/>
</dbReference>
<dbReference type="InterPro" id="IPR017969">
    <property type="entry name" value="Heavy-metal-associated_CS"/>
</dbReference>
<dbReference type="EMBL" id="MRZV01000024">
    <property type="protein sequence ID" value="PIK61832.1"/>
    <property type="molecule type" value="Genomic_DNA"/>
</dbReference>
<evidence type="ECO:0000256" key="3">
    <source>
        <dbReference type="ARBA" id="ARBA00023008"/>
    </source>
</evidence>
<dbReference type="PANTHER" id="PTHR46594">
    <property type="entry name" value="P-TYPE CATION-TRANSPORTING ATPASE"/>
    <property type="match status" value="1"/>
</dbReference>
<evidence type="ECO:0000259" key="4">
    <source>
        <dbReference type="PROSITE" id="PS50846"/>
    </source>
</evidence>
<dbReference type="Proteomes" id="UP000230750">
    <property type="component" value="Unassembled WGS sequence"/>
</dbReference>
<keyword evidence="2" id="KW-0406">Ion transport</keyword>
<name>A0A2G8LNP8_STIJA</name>
<dbReference type="GO" id="GO:0005507">
    <property type="term" value="F:copper ion binding"/>
    <property type="evidence" value="ECO:0007669"/>
    <property type="project" value="InterPro"/>
</dbReference>
<keyword evidence="2" id="KW-0813">Transport</keyword>
<keyword evidence="3" id="KW-0186">Copper</keyword>
<evidence type="ECO:0000313" key="6">
    <source>
        <dbReference type="Proteomes" id="UP000230750"/>
    </source>
</evidence>
<evidence type="ECO:0000313" key="5">
    <source>
        <dbReference type="EMBL" id="PIK61832.1"/>
    </source>
</evidence>
<dbReference type="InterPro" id="IPR006122">
    <property type="entry name" value="HMA_Cu_ion-bd"/>
</dbReference>
<keyword evidence="6" id="KW-1185">Reference proteome</keyword>
<accession>A0A2G8LNP8</accession>
<feature type="domain" description="HMA" evidence="4">
    <location>
        <begin position="12"/>
        <end position="78"/>
    </location>
</feature>
<dbReference type="CDD" id="cd00371">
    <property type="entry name" value="HMA"/>
    <property type="match status" value="3"/>
</dbReference>
<comment type="caution">
    <text evidence="5">The sequence shown here is derived from an EMBL/GenBank/DDBJ whole genome shotgun (WGS) entry which is preliminary data.</text>
</comment>
<dbReference type="InterPro" id="IPR036163">
    <property type="entry name" value="HMA_dom_sf"/>
</dbReference>
<dbReference type="PRINTS" id="PR00942">
    <property type="entry name" value="CUATPASEI"/>
</dbReference>
<feature type="domain" description="HMA" evidence="4">
    <location>
        <begin position="85"/>
        <end position="151"/>
    </location>
</feature>
<feature type="domain" description="HMA" evidence="4">
    <location>
        <begin position="162"/>
        <end position="228"/>
    </location>
</feature>
<evidence type="ECO:0000256" key="2">
    <source>
        <dbReference type="ARBA" id="ARBA00022796"/>
    </source>
</evidence>
<protein>
    <submittedName>
        <fullName evidence="5">Putative copper-transporting ATPase 2-like</fullName>
    </submittedName>
</protein>
<dbReference type="STRING" id="307972.A0A2G8LNP8"/>
<dbReference type="Pfam" id="PF00403">
    <property type="entry name" value="HMA"/>
    <property type="match status" value="3"/>
</dbReference>
<dbReference type="GO" id="GO:0006825">
    <property type="term" value="P:copper ion transport"/>
    <property type="evidence" value="ECO:0007669"/>
    <property type="project" value="UniProtKB-KW"/>
</dbReference>
<gene>
    <name evidence="5" type="ORF">BSL78_01287</name>
</gene>
<dbReference type="InterPro" id="IPR006121">
    <property type="entry name" value="HMA_dom"/>
</dbReference>
<dbReference type="PANTHER" id="PTHR46594:SF4">
    <property type="entry name" value="P-TYPE CATION-TRANSPORTING ATPASE"/>
    <property type="match status" value="1"/>
</dbReference>
<sequence length="245" mass="26988">MEDLSMATATTQSGIIQIKGMTCQSCVKSIQDRIATLPGVASIEVSLQDERAEISFKNDVTNLQQLRQEVEEMGFDAFVQEKGESEVKLKIEGMTCNSCVRTIEDNLSSKVGVYKANISLEKMEGIFRYDSGQISANEIRETVYDMGFDASIIIVNKVDSFVCSIITVKGMTCNSCVKSIESKVSDTKNVLNVRVSLEKKEAKVVHIDSDVTATSLKELIYDMGFDTEVKQSLQTAEFVALTVEG</sequence>
<dbReference type="PROSITE" id="PS01047">
    <property type="entry name" value="HMA_1"/>
    <property type="match status" value="3"/>
</dbReference>